<gene>
    <name evidence="11" type="ORF">AO440_000520</name>
</gene>
<dbReference type="GO" id="GO:0046961">
    <property type="term" value="F:proton-transporting ATPase activity, rotational mechanism"/>
    <property type="evidence" value="ECO:0007669"/>
    <property type="project" value="EnsemblFungi"/>
</dbReference>
<dbReference type="Pfam" id="PF01496">
    <property type="entry name" value="V_ATPase_I"/>
    <property type="match status" value="1"/>
</dbReference>
<feature type="compositionally biased region" description="Polar residues" evidence="10">
    <location>
        <begin position="161"/>
        <end position="171"/>
    </location>
</feature>
<evidence type="ECO:0000256" key="2">
    <source>
        <dbReference type="ARBA" id="ARBA00009904"/>
    </source>
</evidence>
<evidence type="ECO:0000313" key="11">
    <source>
        <dbReference type="EMBL" id="KTA99488.1"/>
    </source>
</evidence>
<dbReference type="GO" id="GO:0071474">
    <property type="term" value="P:cellular hyperosmotic response"/>
    <property type="evidence" value="ECO:0007669"/>
    <property type="project" value="EnsemblFungi"/>
</dbReference>
<accession>A0A0W0E0B9</accession>
<comment type="caution">
    <text evidence="11">The sequence shown here is derived from an EMBL/GenBank/DDBJ whole genome shotgun (WGS) entry which is preliminary data.</text>
</comment>
<dbReference type="InterPro" id="IPR002490">
    <property type="entry name" value="V-ATPase_116kDa_su"/>
</dbReference>
<evidence type="ECO:0000256" key="10">
    <source>
        <dbReference type="SAM" id="MobiDB-lite"/>
    </source>
</evidence>
<proteinExistence type="inferred from homology"/>
<dbReference type="EMBL" id="LLZZ01000144">
    <property type="protein sequence ID" value="KTA99488.1"/>
    <property type="molecule type" value="Genomic_DNA"/>
</dbReference>
<dbReference type="GO" id="GO:0045121">
    <property type="term" value="C:membrane raft"/>
    <property type="evidence" value="ECO:0007669"/>
    <property type="project" value="EnsemblFungi"/>
</dbReference>
<feature type="transmembrane region" description="Helical" evidence="9">
    <location>
        <begin position="746"/>
        <end position="769"/>
    </location>
</feature>
<keyword evidence="3 9" id="KW-0813">Transport</keyword>
<comment type="similarity">
    <text evidence="2 9">Belongs to the V-ATPase 116 kDa subunit family.</text>
</comment>
<evidence type="ECO:0000256" key="5">
    <source>
        <dbReference type="ARBA" id="ARBA00022781"/>
    </source>
</evidence>
<dbReference type="GO" id="GO:0051117">
    <property type="term" value="F:ATPase binding"/>
    <property type="evidence" value="ECO:0007669"/>
    <property type="project" value="TreeGrafter"/>
</dbReference>
<evidence type="ECO:0000256" key="8">
    <source>
        <dbReference type="ARBA" id="ARBA00023136"/>
    </source>
</evidence>
<dbReference type="PANTHER" id="PTHR11629:SF63">
    <property type="entry name" value="V-TYPE PROTON ATPASE SUBUNIT A"/>
    <property type="match status" value="1"/>
</dbReference>
<reference evidence="11 12" key="1">
    <citation type="submission" date="2015-10" db="EMBL/GenBank/DDBJ databases">
        <title>Draft genomes sequences of Candida glabrata isolates 1A, 1B, 2A, 2B, 3A and 3B.</title>
        <authorList>
            <person name="Haavelsrud O.E."/>
            <person name="Gaustad P."/>
        </authorList>
    </citation>
    <scope>NUCLEOTIDE SEQUENCE [LARGE SCALE GENOMIC DNA]</scope>
    <source>
        <strain evidence="11">910700640</strain>
    </source>
</reference>
<evidence type="ECO:0000256" key="7">
    <source>
        <dbReference type="ARBA" id="ARBA00023065"/>
    </source>
</evidence>
<dbReference type="GO" id="GO:0071469">
    <property type="term" value="P:cellular response to alkaline pH"/>
    <property type="evidence" value="ECO:0007669"/>
    <property type="project" value="EnsemblFungi"/>
</dbReference>
<evidence type="ECO:0000256" key="9">
    <source>
        <dbReference type="RuleBase" id="RU361189"/>
    </source>
</evidence>
<evidence type="ECO:0000256" key="4">
    <source>
        <dbReference type="ARBA" id="ARBA00022692"/>
    </source>
</evidence>
<feature type="transmembrane region" description="Helical" evidence="9">
    <location>
        <begin position="469"/>
        <end position="486"/>
    </location>
</feature>
<dbReference type="PIRSF" id="PIRSF001293">
    <property type="entry name" value="ATP6V0A1"/>
    <property type="match status" value="1"/>
</dbReference>
<dbReference type="InterPro" id="IPR026028">
    <property type="entry name" value="V-type_ATPase_116kDa_su_euka"/>
</dbReference>
<evidence type="ECO:0000256" key="3">
    <source>
        <dbReference type="ARBA" id="ARBA00022448"/>
    </source>
</evidence>
<feature type="region of interest" description="Disordered" evidence="10">
    <location>
        <begin position="157"/>
        <end position="185"/>
    </location>
</feature>
<sequence length="889" mass="101830">MVRSEEEAIFRSAEMSLVQFYIPQEIARDTAYTLGQLGLVQFRDLNARKQAFQRAYVDDIRRLDNVERVYRYLYSLLQKHRIQLFENGELRDGSVGGDAVAEPPSGSAIDDHVQNATFLEERLMEMEDGCDQIKRQRTDLEQYRFLLRTADEFFSQDMDAPQSQANDTPQPTDEEMGNAETTRYGGANSSVNYVSGVIPSEKTHILEQILWRTLRGNLLFKHVAIEKPLYDEKTGKYVKKDAFIVFSHGDLIIKRIRKIAESLDAKLYFVDSRSDLRSEKLLEINRNLQDLNTVLQTAMVTLESELYAISKELNLWFHEVSKEKAVFETLNKFNNDENRKTLIAEGWIPMDQIDILRAKLEEMVNRLGIDFPSTLQVLETTSTPPTYHRTNKFTEAFQAICDCYGIAQYREVNPGLPTVVTFPFMFAIMFGDLGHGCIMFLAALTLVLNEKALGKMKRDEIFDMAYSGRYILLLMGLFSMYTGFLYNDIFSKSMTFFKSGWEWPERWHKGEAIFAKQVGTYPIGLDWAWHGAENNLLFTNSYKMKLSILMGFIHMTYSYMFSLVNHLHFNSFIDIVGNFIPGLLFMQGIFGYLSICIVYKWTKDWIKDGKAAPSLLNMLINMFLSPGNIDEPLYPHQAKVQMVLLVTALICVPWLLFVKPLHFKFTHSDNSGKASSNDGEYHEETENLLPDVNDALDLIEEEEIAEGEESHEEHSEEFGDVMIHQVIHTIEFCLNCVSHTASYLRLWALSLAHAQLSSVLWSMTIGLSFGMSGFMGVFAVVFLFALWFILTVCVLVVMEGTSAMLHSLRLHWVESMSKFFVGDGTLYEPFRLIDRDLIEESIEAGVVSTIDVDTEESVEDFSNLDEDGSPRDEPGFIRRFSGIFTRSSD</sequence>
<dbReference type="AlphaFoldDB" id="A0A0W0E0B9"/>
<feature type="transmembrane region" description="Helical" evidence="9">
    <location>
        <begin position="579"/>
        <end position="601"/>
    </location>
</feature>
<name>A0A0W0E0B9_CANGB</name>
<keyword evidence="8 9" id="KW-0472">Membrane</keyword>
<keyword evidence="7 9" id="KW-0406">Ion transport</keyword>
<dbReference type="Proteomes" id="UP000054886">
    <property type="component" value="Unassembled WGS sequence"/>
</dbReference>
<dbReference type="GO" id="GO:1903778">
    <property type="term" value="P:protein localization to vacuolar membrane"/>
    <property type="evidence" value="ECO:0007669"/>
    <property type="project" value="EnsemblFungi"/>
</dbReference>
<dbReference type="VEuPathDB" id="FungiDB:GVI51_C02739"/>
<comment type="function">
    <text evidence="9">Essential component of the vacuolar proton pump (V-ATPase), a multimeric enzyme that catalyzes the translocation of protons across the membranes. Required for assembly and activity of the V-ATPase.</text>
</comment>
<keyword evidence="6 9" id="KW-1133">Transmembrane helix</keyword>
<evidence type="ECO:0000256" key="1">
    <source>
        <dbReference type="ARBA" id="ARBA00004141"/>
    </source>
</evidence>
<feature type="transmembrane region" description="Helical" evidence="9">
    <location>
        <begin position="640"/>
        <end position="658"/>
    </location>
</feature>
<dbReference type="PANTHER" id="PTHR11629">
    <property type="entry name" value="VACUOLAR PROTON ATPASES"/>
    <property type="match status" value="1"/>
</dbReference>
<comment type="subcellular location">
    <subcellularLocation>
        <location evidence="1">Membrane</location>
        <topology evidence="1">Multi-pass membrane protein</topology>
    </subcellularLocation>
</comment>
<evidence type="ECO:0000313" key="12">
    <source>
        <dbReference type="Proteomes" id="UP000054886"/>
    </source>
</evidence>
<protein>
    <recommendedName>
        <fullName evidence="9">V-type proton ATPase subunit a</fullName>
    </recommendedName>
</protein>
<keyword evidence="4 9" id="KW-0812">Transmembrane</keyword>
<evidence type="ECO:0000256" key="6">
    <source>
        <dbReference type="ARBA" id="ARBA00022989"/>
    </source>
</evidence>
<dbReference type="GO" id="GO:0000220">
    <property type="term" value="C:vacuolar proton-transporting V-type ATPase, V0 domain"/>
    <property type="evidence" value="ECO:0007669"/>
    <property type="project" value="EnsemblFungi"/>
</dbReference>
<dbReference type="GO" id="GO:0000329">
    <property type="term" value="C:fungal-type vacuole membrane"/>
    <property type="evidence" value="ECO:0007669"/>
    <property type="project" value="EnsemblFungi"/>
</dbReference>
<dbReference type="VEuPathDB" id="FungiDB:GWK60_C02563"/>
<keyword evidence="5 9" id="KW-0375">Hydrogen ion transport</keyword>
<dbReference type="VEuPathDB" id="FungiDB:CAGL0C02959g"/>
<organism evidence="11 12">
    <name type="scientific">Candida glabrata</name>
    <name type="common">Yeast</name>
    <name type="synonym">Torulopsis glabrata</name>
    <dbReference type="NCBI Taxonomy" id="5478"/>
    <lineage>
        <taxon>Eukaryota</taxon>
        <taxon>Fungi</taxon>
        <taxon>Dikarya</taxon>
        <taxon>Ascomycota</taxon>
        <taxon>Saccharomycotina</taxon>
        <taxon>Saccharomycetes</taxon>
        <taxon>Saccharomycetales</taxon>
        <taxon>Saccharomycetaceae</taxon>
        <taxon>Nakaseomyces</taxon>
    </lineage>
</organism>
<feature type="transmembrane region" description="Helical" evidence="9">
    <location>
        <begin position="775"/>
        <end position="798"/>
    </location>
</feature>
<dbReference type="GO" id="GO:0065003">
    <property type="term" value="P:protein-containing complex assembly"/>
    <property type="evidence" value="ECO:0007669"/>
    <property type="project" value="EnsemblFungi"/>
</dbReference>
<dbReference type="VEuPathDB" id="FungiDB:B1J91_C02959g"/>
<dbReference type="GO" id="GO:0007035">
    <property type="term" value="P:vacuolar acidification"/>
    <property type="evidence" value="ECO:0007669"/>
    <property type="project" value="EnsemblFungi"/>
</dbReference>
<feature type="transmembrane region" description="Helical" evidence="9">
    <location>
        <begin position="424"/>
        <end position="448"/>
    </location>
</feature>
<dbReference type="GO" id="GO:0080025">
    <property type="term" value="F:phosphatidylinositol-3,5-bisphosphate binding"/>
    <property type="evidence" value="ECO:0007669"/>
    <property type="project" value="EnsemblFungi"/>
</dbReference>
<dbReference type="GO" id="GO:0006797">
    <property type="term" value="P:polyphosphate metabolic process"/>
    <property type="evidence" value="ECO:0007669"/>
    <property type="project" value="EnsemblFungi"/>
</dbReference>
<feature type="transmembrane region" description="Helical" evidence="9">
    <location>
        <begin position="546"/>
        <end position="567"/>
    </location>
</feature>